<proteinExistence type="predicted"/>
<dbReference type="GeneID" id="63788935"/>
<evidence type="ECO:0000256" key="1">
    <source>
        <dbReference type="SAM" id="MobiDB-lite"/>
    </source>
</evidence>
<evidence type="ECO:0000313" key="3">
    <source>
        <dbReference type="Proteomes" id="UP000193685"/>
    </source>
</evidence>
<dbReference type="AlphaFoldDB" id="A0A1Y2FCF7"/>
<feature type="region of interest" description="Disordered" evidence="1">
    <location>
        <begin position="1"/>
        <end position="68"/>
    </location>
</feature>
<dbReference type="EMBL" id="MCFI01000011">
    <property type="protein sequence ID" value="ORY81609.1"/>
    <property type="molecule type" value="Genomic_DNA"/>
</dbReference>
<dbReference type="RefSeq" id="XP_040724985.1">
    <property type="nucleotide sequence ID" value="XM_040872336.1"/>
</dbReference>
<feature type="compositionally biased region" description="Low complexity" evidence="1">
    <location>
        <begin position="23"/>
        <end position="37"/>
    </location>
</feature>
<organism evidence="2 3">
    <name type="scientific">Protomyces lactucae-debilis</name>
    <dbReference type="NCBI Taxonomy" id="2754530"/>
    <lineage>
        <taxon>Eukaryota</taxon>
        <taxon>Fungi</taxon>
        <taxon>Dikarya</taxon>
        <taxon>Ascomycota</taxon>
        <taxon>Taphrinomycotina</taxon>
        <taxon>Taphrinomycetes</taxon>
        <taxon>Taphrinales</taxon>
        <taxon>Protomycetaceae</taxon>
        <taxon>Protomyces</taxon>
    </lineage>
</organism>
<name>A0A1Y2FCF7_PROLT</name>
<feature type="region of interest" description="Disordered" evidence="1">
    <location>
        <begin position="235"/>
        <end position="254"/>
    </location>
</feature>
<accession>A0A1Y2FCF7</accession>
<dbReference type="Proteomes" id="UP000193685">
    <property type="component" value="Unassembled WGS sequence"/>
</dbReference>
<reference evidence="2 3" key="1">
    <citation type="submission" date="2016-07" db="EMBL/GenBank/DDBJ databases">
        <title>Pervasive Adenine N6-methylation of Active Genes in Fungi.</title>
        <authorList>
            <consortium name="DOE Joint Genome Institute"/>
            <person name="Mondo S.J."/>
            <person name="Dannebaum R.O."/>
            <person name="Kuo R.C."/>
            <person name="Labutti K."/>
            <person name="Haridas S."/>
            <person name="Kuo A."/>
            <person name="Salamov A."/>
            <person name="Ahrendt S.R."/>
            <person name="Lipzen A."/>
            <person name="Sullivan W."/>
            <person name="Andreopoulos W.B."/>
            <person name="Clum A."/>
            <person name="Lindquist E."/>
            <person name="Daum C."/>
            <person name="Ramamoorthy G.K."/>
            <person name="Gryganskyi A."/>
            <person name="Culley D."/>
            <person name="Magnuson J.K."/>
            <person name="James T.Y."/>
            <person name="O'Malley M.A."/>
            <person name="Stajich J.E."/>
            <person name="Spatafora J.W."/>
            <person name="Visel A."/>
            <person name="Grigoriev I.V."/>
        </authorList>
    </citation>
    <scope>NUCLEOTIDE SEQUENCE [LARGE SCALE GENOMIC DNA]</scope>
    <source>
        <strain evidence="2 3">12-1054</strain>
    </source>
</reference>
<dbReference type="OrthoDB" id="340550at2759"/>
<evidence type="ECO:0000313" key="2">
    <source>
        <dbReference type="EMBL" id="ORY81609.1"/>
    </source>
</evidence>
<comment type="caution">
    <text evidence="2">The sequence shown here is derived from an EMBL/GenBank/DDBJ whole genome shotgun (WGS) entry which is preliminary data.</text>
</comment>
<feature type="compositionally biased region" description="Polar residues" evidence="1">
    <location>
        <begin position="235"/>
        <end position="247"/>
    </location>
</feature>
<sequence length="313" mass="34187">MASRLPGEISSSRPLRCTSLHQSISASAESPATPAASRLSQSAPSDNILEPGATFSDVESDSDRSLSDESIEQDLEINGASDLAVEVPRLQVRDSRHRRRRLSSASGAKLRSNRLSLAYTSPKTTAEAMSIFNSRKVLDGTLGSPLESAEHRKNFLAELPSAIAHVRNVNYRRGALLPRPKSFTRVQQSLSEETSPVDTDAQKEAKLANILRGKEHALKAQEDMDSMIEDMTASRDTNTTKGAQPTGLSAARGPNSLMDILATPIQEEDVFTFDDLSPRLGLPTPLSPLQDDKEQGLKSHKKRKNSEDARFER</sequence>
<protein>
    <submittedName>
        <fullName evidence="2">Uncharacterized protein</fullName>
    </submittedName>
</protein>
<feature type="region of interest" description="Disordered" evidence="1">
    <location>
        <begin position="275"/>
        <end position="313"/>
    </location>
</feature>
<gene>
    <name evidence="2" type="ORF">BCR37DRAFT_48316</name>
</gene>
<keyword evidence="3" id="KW-1185">Reference proteome</keyword>